<evidence type="ECO:0000313" key="3">
    <source>
        <dbReference type="Proteomes" id="UP000295281"/>
    </source>
</evidence>
<keyword evidence="3" id="KW-1185">Reference proteome</keyword>
<comment type="caution">
    <text evidence="2">The sequence shown here is derived from an EMBL/GenBank/DDBJ whole genome shotgun (WGS) entry which is preliminary data.</text>
</comment>
<dbReference type="SUPFAM" id="SSF69118">
    <property type="entry name" value="AhpD-like"/>
    <property type="match status" value="1"/>
</dbReference>
<proteinExistence type="predicted"/>
<organism evidence="2 3">
    <name type="scientific">Actinorugispora endophytica</name>
    <dbReference type="NCBI Taxonomy" id="1605990"/>
    <lineage>
        <taxon>Bacteria</taxon>
        <taxon>Bacillati</taxon>
        <taxon>Actinomycetota</taxon>
        <taxon>Actinomycetes</taxon>
        <taxon>Streptosporangiales</taxon>
        <taxon>Nocardiopsidaceae</taxon>
        <taxon>Actinorugispora</taxon>
    </lineage>
</organism>
<protein>
    <submittedName>
        <fullName evidence="2">4-carboxymuconolactone decarboxylase</fullName>
    </submittedName>
</protein>
<accession>A0A4R6V4A6</accession>
<reference evidence="2 3" key="1">
    <citation type="submission" date="2019-03" db="EMBL/GenBank/DDBJ databases">
        <title>Genomic Encyclopedia of Type Strains, Phase IV (KMG-IV): sequencing the most valuable type-strain genomes for metagenomic binning, comparative biology and taxonomic classification.</title>
        <authorList>
            <person name="Goeker M."/>
        </authorList>
    </citation>
    <scope>NUCLEOTIDE SEQUENCE [LARGE SCALE GENOMIC DNA]</scope>
    <source>
        <strain evidence="2 3">DSM 46770</strain>
    </source>
</reference>
<dbReference type="AlphaFoldDB" id="A0A4R6V4A6"/>
<sequence length="189" mass="20238">MRHGRLPWYPPDALSDEQRAIYEGVLAKYGPEPPFALHDSEGRLHGPFNAMLAAPGVGAAWQGLSAAVGGATSLSARVREIVILAVAIERDSAFEWFAHRRAGLAAGLTEDEVAALGERAAADSLSPAERAALDFARSLLREGDADDARYAAAERHLGDPGVVELIVLVGYYDMLATLLRVLRVPVPEE</sequence>
<dbReference type="OrthoDB" id="949132at2"/>
<dbReference type="PANTHER" id="PTHR34846:SF11">
    <property type="entry name" value="4-CARBOXYMUCONOLACTONE DECARBOXYLASE FAMILY PROTEIN (AFU_ORTHOLOGUE AFUA_6G11590)"/>
    <property type="match status" value="1"/>
</dbReference>
<dbReference type="GO" id="GO:0051920">
    <property type="term" value="F:peroxiredoxin activity"/>
    <property type="evidence" value="ECO:0007669"/>
    <property type="project" value="InterPro"/>
</dbReference>
<name>A0A4R6V4A6_9ACTN</name>
<evidence type="ECO:0000313" key="2">
    <source>
        <dbReference type="EMBL" id="TDQ55084.1"/>
    </source>
</evidence>
<dbReference type="Gene3D" id="1.20.1290.10">
    <property type="entry name" value="AhpD-like"/>
    <property type="match status" value="1"/>
</dbReference>
<dbReference type="InterPro" id="IPR003779">
    <property type="entry name" value="CMD-like"/>
</dbReference>
<dbReference type="EMBL" id="SNYN01000001">
    <property type="protein sequence ID" value="TDQ55084.1"/>
    <property type="molecule type" value="Genomic_DNA"/>
</dbReference>
<feature type="domain" description="Carboxymuconolactone decarboxylase-like" evidence="1">
    <location>
        <begin position="55"/>
        <end position="137"/>
    </location>
</feature>
<dbReference type="RefSeq" id="WP_133739664.1">
    <property type="nucleotide sequence ID" value="NZ_SNYN01000001.1"/>
</dbReference>
<dbReference type="Proteomes" id="UP000295281">
    <property type="component" value="Unassembled WGS sequence"/>
</dbReference>
<dbReference type="PANTHER" id="PTHR34846">
    <property type="entry name" value="4-CARBOXYMUCONOLACTONE DECARBOXYLASE FAMILY PROTEIN (AFU_ORTHOLOGUE AFUA_6G11590)"/>
    <property type="match status" value="1"/>
</dbReference>
<dbReference type="InterPro" id="IPR029032">
    <property type="entry name" value="AhpD-like"/>
</dbReference>
<dbReference type="Pfam" id="PF02627">
    <property type="entry name" value="CMD"/>
    <property type="match status" value="1"/>
</dbReference>
<evidence type="ECO:0000259" key="1">
    <source>
        <dbReference type="Pfam" id="PF02627"/>
    </source>
</evidence>
<gene>
    <name evidence="2" type="ORF">EV190_101407</name>
</gene>